<dbReference type="InterPro" id="IPR016047">
    <property type="entry name" value="M23ase_b-sheet_dom"/>
</dbReference>
<name>A0A7C6ECC3_UNCW3</name>
<dbReference type="GO" id="GO:0004222">
    <property type="term" value="F:metalloendopeptidase activity"/>
    <property type="evidence" value="ECO:0007669"/>
    <property type="project" value="TreeGrafter"/>
</dbReference>
<feature type="domain" description="Peptidoglycan hydrolase PcsB coiled-coil" evidence="4">
    <location>
        <begin position="111"/>
        <end position="183"/>
    </location>
</feature>
<dbReference type="Pfam" id="PF01551">
    <property type="entry name" value="Peptidase_M23"/>
    <property type="match status" value="1"/>
</dbReference>
<dbReference type="InterPro" id="IPR050570">
    <property type="entry name" value="Cell_wall_metabolism_enzyme"/>
</dbReference>
<dbReference type="SUPFAM" id="SSF51261">
    <property type="entry name" value="Duplicated hybrid motif"/>
    <property type="match status" value="1"/>
</dbReference>
<evidence type="ECO:0000259" key="3">
    <source>
        <dbReference type="Pfam" id="PF01551"/>
    </source>
</evidence>
<dbReference type="InterPro" id="IPR057309">
    <property type="entry name" value="PcsB_CC"/>
</dbReference>
<organism evidence="5">
    <name type="scientific">candidate division WOR-3 bacterium</name>
    <dbReference type="NCBI Taxonomy" id="2052148"/>
    <lineage>
        <taxon>Bacteria</taxon>
        <taxon>Bacteria division WOR-3</taxon>
    </lineage>
</organism>
<evidence type="ECO:0000313" key="5">
    <source>
        <dbReference type="EMBL" id="HHS52716.1"/>
    </source>
</evidence>
<dbReference type="PANTHER" id="PTHR21666:SF270">
    <property type="entry name" value="MUREIN HYDROLASE ACTIVATOR ENVC"/>
    <property type="match status" value="1"/>
</dbReference>
<evidence type="ECO:0000256" key="2">
    <source>
        <dbReference type="SAM" id="Coils"/>
    </source>
</evidence>
<dbReference type="Pfam" id="PF24568">
    <property type="entry name" value="CC_PcsB"/>
    <property type="match status" value="1"/>
</dbReference>
<sequence>MQNQIPSIARLGIRKSALGFCRLLLFFIFPLIVGVFAQDEITEPKQELEKTREKLREVQEYLKNLEEEEKGVLARIEGFQEKIFLTQKLINELKKATTLTENEINNIKTSIRNTEAKIEQRTKDLALRLVSIYKYGRLFPLEVMLSARTMPEVYKRMVYLRVIAQDDKSAMEELGVLKENLEKQRKELNAKLAELARLRAEREKERQSLKKSLDLETKLLKKVRTTREEKRTIELELQEAAARLERLIAELEKKRRERRLGVGLHPLEINKGNLPWPVRGKVIANFGSQVHPKYKTKTRNTGIDIECAKGSLVSAIGAGRVVYADRFMGYGNLVIIDHGDGYYSLYANLSEMFVGVGVAVEPGQRIAKVEENLHFELRKEGQPVDPLEWLGK</sequence>
<proteinExistence type="predicted"/>
<keyword evidence="1" id="KW-0732">Signal</keyword>
<evidence type="ECO:0000259" key="4">
    <source>
        <dbReference type="Pfam" id="PF24568"/>
    </source>
</evidence>
<dbReference type="InterPro" id="IPR011055">
    <property type="entry name" value="Dup_hybrid_motif"/>
</dbReference>
<reference evidence="5" key="1">
    <citation type="journal article" date="2020" name="mSystems">
        <title>Genome- and Community-Level Interaction Insights into Carbon Utilization and Element Cycling Functions of Hydrothermarchaeota in Hydrothermal Sediment.</title>
        <authorList>
            <person name="Zhou Z."/>
            <person name="Liu Y."/>
            <person name="Xu W."/>
            <person name="Pan J."/>
            <person name="Luo Z.H."/>
            <person name="Li M."/>
        </authorList>
    </citation>
    <scope>NUCLEOTIDE SEQUENCE [LARGE SCALE GENOMIC DNA]</scope>
    <source>
        <strain evidence="5">SpSt-876</strain>
    </source>
</reference>
<dbReference type="AlphaFoldDB" id="A0A7C6ECC3"/>
<dbReference type="Gene3D" id="2.70.70.10">
    <property type="entry name" value="Glucose Permease (Domain IIA)"/>
    <property type="match status" value="1"/>
</dbReference>
<dbReference type="PANTHER" id="PTHR21666">
    <property type="entry name" value="PEPTIDASE-RELATED"/>
    <property type="match status" value="1"/>
</dbReference>
<protein>
    <submittedName>
        <fullName evidence="5">Uncharacterized protein</fullName>
    </submittedName>
</protein>
<feature type="coiled-coil region" evidence="2">
    <location>
        <begin position="45"/>
        <end position="82"/>
    </location>
</feature>
<evidence type="ECO:0000256" key="1">
    <source>
        <dbReference type="ARBA" id="ARBA00022729"/>
    </source>
</evidence>
<comment type="caution">
    <text evidence="5">The sequence shown here is derived from an EMBL/GenBank/DDBJ whole genome shotgun (WGS) entry which is preliminary data.</text>
</comment>
<accession>A0A7C6ECC3</accession>
<dbReference type="EMBL" id="DTLI01000180">
    <property type="protein sequence ID" value="HHS52716.1"/>
    <property type="molecule type" value="Genomic_DNA"/>
</dbReference>
<feature type="coiled-coil region" evidence="2">
    <location>
        <begin position="167"/>
        <end position="257"/>
    </location>
</feature>
<dbReference type="CDD" id="cd12797">
    <property type="entry name" value="M23_peptidase"/>
    <property type="match status" value="1"/>
</dbReference>
<keyword evidence="2" id="KW-0175">Coiled coil</keyword>
<gene>
    <name evidence="5" type="ORF">ENW73_07630</name>
</gene>
<dbReference type="Gene3D" id="6.10.250.3150">
    <property type="match status" value="1"/>
</dbReference>
<feature type="domain" description="M23ase beta-sheet core" evidence="3">
    <location>
        <begin position="299"/>
        <end position="386"/>
    </location>
</feature>